<protein>
    <recommendedName>
        <fullName evidence="3">Zinc-finger domain-containing protein</fullName>
    </recommendedName>
</protein>
<dbReference type="Proteomes" id="UP000633936">
    <property type="component" value="Unassembled WGS sequence"/>
</dbReference>
<reference evidence="1 2" key="1">
    <citation type="submission" date="2020-08" db="EMBL/GenBank/DDBJ databases">
        <title>Genome public.</title>
        <authorList>
            <person name="Liu C."/>
            <person name="Sun Q."/>
        </authorList>
    </citation>
    <scope>NUCLEOTIDE SEQUENCE [LARGE SCALE GENOMIC DNA]</scope>
    <source>
        <strain evidence="1 2">27-44</strain>
    </source>
</reference>
<proteinExistence type="predicted"/>
<comment type="caution">
    <text evidence="1">The sequence shown here is derived from an EMBL/GenBank/DDBJ whole genome shotgun (WGS) entry which is preliminary data.</text>
</comment>
<evidence type="ECO:0000313" key="2">
    <source>
        <dbReference type="Proteomes" id="UP000633936"/>
    </source>
</evidence>
<keyword evidence="2" id="KW-1185">Reference proteome</keyword>
<sequence length="125" mass="14830">MRRTRTDEIVENMANYICDHICQKPKEITDREKLEDYCAEECEMGKHFCNILNQYNEINNFKESELYKIMNKYQKITLCKECKYRAYEKETDLTWCRLRNGLDGALEETDGCSRGVKVSESDTSK</sequence>
<evidence type="ECO:0008006" key="3">
    <source>
        <dbReference type="Google" id="ProtNLM"/>
    </source>
</evidence>
<accession>A0ABR7HZ49</accession>
<dbReference type="EMBL" id="JACOQE010000001">
    <property type="protein sequence ID" value="MBC5739526.1"/>
    <property type="molecule type" value="Genomic_DNA"/>
</dbReference>
<evidence type="ECO:0000313" key="1">
    <source>
        <dbReference type="EMBL" id="MBC5739526.1"/>
    </source>
</evidence>
<name>A0ABR7HZ49_9FIRM</name>
<dbReference type="RefSeq" id="WP_187002690.1">
    <property type="nucleotide sequence ID" value="NZ_JACOQE010000001.1"/>
</dbReference>
<organism evidence="1 2">
    <name type="scientific">Blautia intestinalis</name>
    <dbReference type="NCBI Taxonomy" id="2763028"/>
    <lineage>
        <taxon>Bacteria</taxon>
        <taxon>Bacillati</taxon>
        <taxon>Bacillota</taxon>
        <taxon>Clostridia</taxon>
        <taxon>Lachnospirales</taxon>
        <taxon>Lachnospiraceae</taxon>
        <taxon>Blautia</taxon>
    </lineage>
</organism>
<gene>
    <name evidence="1" type="ORF">H8Z79_03445</name>
</gene>